<name>A0ABN1KBT4_9BURK</name>
<dbReference type="Pfam" id="PF04314">
    <property type="entry name" value="PCuAC"/>
    <property type="match status" value="1"/>
</dbReference>
<dbReference type="Proteomes" id="UP001500279">
    <property type="component" value="Unassembled WGS sequence"/>
</dbReference>
<dbReference type="PANTHER" id="PTHR36302">
    <property type="entry name" value="BLR7088 PROTEIN"/>
    <property type="match status" value="1"/>
</dbReference>
<dbReference type="SUPFAM" id="SSF110087">
    <property type="entry name" value="DR1885-like metal-binding protein"/>
    <property type="match status" value="1"/>
</dbReference>
<sequence>MDATFLSLRASRRQLLRAAGALGLVSVLPAARACEFFCSSLRVYKPYARETLAGDSSVIVGMTLDEVVQDDRLIGVTSPLASSAEIGGMGARPGAIDLPIRRGQVLVLHEDTTYIRLLGLKQPLGLGREYPLTLHFEKAGVVDADIDVSYTRNQSIK</sequence>
<dbReference type="Gene3D" id="2.60.40.1890">
    <property type="entry name" value="PCu(A)C copper chaperone"/>
    <property type="match status" value="1"/>
</dbReference>
<evidence type="ECO:0000313" key="1">
    <source>
        <dbReference type="EMBL" id="GAA0760790.1"/>
    </source>
</evidence>
<evidence type="ECO:0000313" key="2">
    <source>
        <dbReference type="Proteomes" id="UP001500279"/>
    </source>
</evidence>
<dbReference type="EMBL" id="BAAAEW010000026">
    <property type="protein sequence ID" value="GAA0760790.1"/>
    <property type="molecule type" value="Genomic_DNA"/>
</dbReference>
<dbReference type="PROSITE" id="PS51318">
    <property type="entry name" value="TAT"/>
    <property type="match status" value="1"/>
</dbReference>
<dbReference type="InterPro" id="IPR036182">
    <property type="entry name" value="PCuAC_sf"/>
</dbReference>
<gene>
    <name evidence="1" type="ORF">GCM10009107_43710</name>
</gene>
<comment type="caution">
    <text evidence="1">The sequence shown here is derived from an EMBL/GenBank/DDBJ whole genome shotgun (WGS) entry which is preliminary data.</text>
</comment>
<accession>A0ABN1KBT4</accession>
<dbReference type="InterPro" id="IPR006311">
    <property type="entry name" value="TAT_signal"/>
</dbReference>
<keyword evidence="2" id="KW-1185">Reference proteome</keyword>
<reference evidence="1 2" key="1">
    <citation type="journal article" date="2019" name="Int. J. Syst. Evol. Microbiol.">
        <title>The Global Catalogue of Microorganisms (GCM) 10K type strain sequencing project: providing services to taxonomists for standard genome sequencing and annotation.</title>
        <authorList>
            <consortium name="The Broad Institute Genomics Platform"/>
            <consortium name="The Broad Institute Genome Sequencing Center for Infectious Disease"/>
            <person name="Wu L."/>
            <person name="Ma J."/>
        </authorList>
    </citation>
    <scope>NUCLEOTIDE SEQUENCE [LARGE SCALE GENOMIC DNA]</scope>
    <source>
        <strain evidence="1 2">JCM 15503</strain>
    </source>
</reference>
<dbReference type="InterPro" id="IPR058248">
    <property type="entry name" value="Lxx211020-like"/>
</dbReference>
<protein>
    <submittedName>
        <fullName evidence="1">Copper chaperone PCu(A)C</fullName>
    </submittedName>
</protein>
<organism evidence="1 2">
    <name type="scientific">Ideonella azotifigens</name>
    <dbReference type="NCBI Taxonomy" id="513160"/>
    <lineage>
        <taxon>Bacteria</taxon>
        <taxon>Pseudomonadati</taxon>
        <taxon>Pseudomonadota</taxon>
        <taxon>Betaproteobacteria</taxon>
        <taxon>Burkholderiales</taxon>
        <taxon>Sphaerotilaceae</taxon>
        <taxon>Ideonella</taxon>
    </lineage>
</organism>
<dbReference type="RefSeq" id="WP_170200856.1">
    <property type="nucleotide sequence ID" value="NZ_BAAAEW010000026.1"/>
</dbReference>
<proteinExistence type="predicted"/>
<dbReference type="PANTHER" id="PTHR36302:SF1">
    <property type="entry name" value="COPPER CHAPERONE PCU(A)C"/>
    <property type="match status" value="1"/>
</dbReference>
<dbReference type="InterPro" id="IPR007410">
    <property type="entry name" value="LpqE-like"/>
</dbReference>